<feature type="compositionally biased region" description="Pro residues" evidence="1">
    <location>
        <begin position="1"/>
        <end position="12"/>
    </location>
</feature>
<protein>
    <submittedName>
        <fullName evidence="2">Uncharacterized protein</fullName>
    </submittedName>
</protein>
<feature type="region of interest" description="Disordered" evidence="1">
    <location>
        <begin position="1"/>
        <end position="35"/>
    </location>
</feature>
<dbReference type="Proteomes" id="UP001327560">
    <property type="component" value="Chromosome 2"/>
</dbReference>
<evidence type="ECO:0000313" key="2">
    <source>
        <dbReference type="EMBL" id="WOK97751.1"/>
    </source>
</evidence>
<accession>A0AAQ3K0A7</accession>
<dbReference type="EMBL" id="CP136891">
    <property type="protein sequence ID" value="WOK97751.1"/>
    <property type="molecule type" value="Genomic_DNA"/>
</dbReference>
<name>A0AAQ3K0A7_9LILI</name>
<evidence type="ECO:0000256" key="1">
    <source>
        <dbReference type="SAM" id="MobiDB-lite"/>
    </source>
</evidence>
<organism evidence="2 3">
    <name type="scientific">Canna indica</name>
    <name type="common">Indian-shot</name>
    <dbReference type="NCBI Taxonomy" id="4628"/>
    <lineage>
        <taxon>Eukaryota</taxon>
        <taxon>Viridiplantae</taxon>
        <taxon>Streptophyta</taxon>
        <taxon>Embryophyta</taxon>
        <taxon>Tracheophyta</taxon>
        <taxon>Spermatophyta</taxon>
        <taxon>Magnoliopsida</taxon>
        <taxon>Liliopsida</taxon>
        <taxon>Zingiberales</taxon>
        <taxon>Cannaceae</taxon>
        <taxon>Canna</taxon>
    </lineage>
</organism>
<keyword evidence="3" id="KW-1185">Reference proteome</keyword>
<gene>
    <name evidence="2" type="ORF">Cni_G06459</name>
</gene>
<proteinExistence type="predicted"/>
<reference evidence="2 3" key="1">
    <citation type="submission" date="2023-10" db="EMBL/GenBank/DDBJ databases">
        <title>Chromosome-scale genome assembly provides insights into flower coloration mechanisms of Canna indica.</title>
        <authorList>
            <person name="Li C."/>
        </authorList>
    </citation>
    <scope>NUCLEOTIDE SEQUENCE [LARGE SCALE GENOMIC DNA]</scope>
    <source>
        <tissue evidence="2">Flower</tissue>
    </source>
</reference>
<dbReference type="AlphaFoldDB" id="A0AAQ3K0A7"/>
<sequence>MSSPSVVPPFSPPFSSSQKPSPPHPPDGDVVMVSASSIQDPPFDASFTVVSSVSKVPSKVVANLPEPACGPWIRVQRCNPHQRRPFSDRSKYSVRNEEEVAYFYPRDLSMGAEIDPQPEKELSPGLRYISPPFLLVFLKIIPLTLPLEPL</sequence>
<evidence type="ECO:0000313" key="3">
    <source>
        <dbReference type="Proteomes" id="UP001327560"/>
    </source>
</evidence>